<dbReference type="InterPro" id="IPR050389">
    <property type="entry name" value="LysR-type_TF"/>
</dbReference>
<dbReference type="InterPro" id="IPR036390">
    <property type="entry name" value="WH_DNA-bd_sf"/>
</dbReference>
<keyword evidence="3" id="KW-0238">DNA-binding</keyword>
<dbReference type="RefSeq" id="WP_008334688.1">
    <property type="nucleotide sequence ID" value="NZ_CH902578.1"/>
</dbReference>
<sequence>MRFKKLDLNLLVALDHMLEHRSVTEAAGRMFMSQSAMSNALTRLRTYFDDPLLVQVGRRMELTPRAEALRPAIRDVLVRVEAAIDRGPQFEPDQSDRTFNLLLSDYSLRVLMPTMFRLADDQNATVRFNLRAQEIAPYNQIERGEVDLLIAPEPFVSPDHPSTLLYEDRYVVVAWAKGKYGTGPMDSRAYEAAGHVVMVPPQQAQTVDGRLIAGGGLTRRVEATTFSFASLPYLITGTNRIATVHGRLAALMMNEADLVSYSLPVEAPPLRQMIQWHMLRDGDPGLSWLRDLALASAATLDGIDAMDALN</sequence>
<name>A3VA58_9RHOB</name>
<keyword evidence="4" id="KW-0804">Transcription</keyword>
<keyword evidence="2" id="KW-0805">Transcription regulation</keyword>
<dbReference type="GO" id="GO:0003700">
    <property type="term" value="F:DNA-binding transcription factor activity"/>
    <property type="evidence" value="ECO:0007669"/>
    <property type="project" value="InterPro"/>
</dbReference>
<evidence type="ECO:0000256" key="2">
    <source>
        <dbReference type="ARBA" id="ARBA00023015"/>
    </source>
</evidence>
<dbReference type="eggNOG" id="COG0583">
    <property type="taxonomic scope" value="Bacteria"/>
</dbReference>
<dbReference type="Pfam" id="PF00126">
    <property type="entry name" value="HTH_1"/>
    <property type="match status" value="1"/>
</dbReference>
<dbReference type="STRING" id="314271.RB2654_19488"/>
<keyword evidence="7" id="KW-1185">Reference proteome</keyword>
<organism evidence="6 7">
    <name type="scientific">Maritimibacter alkaliphilus HTCC2654</name>
    <dbReference type="NCBI Taxonomy" id="314271"/>
    <lineage>
        <taxon>Bacteria</taxon>
        <taxon>Pseudomonadati</taxon>
        <taxon>Pseudomonadota</taxon>
        <taxon>Alphaproteobacteria</taxon>
        <taxon>Rhodobacterales</taxon>
        <taxon>Roseobacteraceae</taxon>
        <taxon>Maritimibacter</taxon>
    </lineage>
</organism>
<evidence type="ECO:0000256" key="3">
    <source>
        <dbReference type="ARBA" id="ARBA00023125"/>
    </source>
</evidence>
<evidence type="ECO:0000313" key="6">
    <source>
        <dbReference type="EMBL" id="EAQ14799.1"/>
    </source>
</evidence>
<protein>
    <submittedName>
        <fullName evidence="6">Transcriptional regulatory protein</fullName>
    </submittedName>
</protein>
<dbReference type="SUPFAM" id="SSF46785">
    <property type="entry name" value="Winged helix' DNA-binding domain"/>
    <property type="match status" value="1"/>
</dbReference>
<comment type="similarity">
    <text evidence="1">Belongs to the LysR transcriptional regulatory family.</text>
</comment>
<reference evidence="6 7" key="1">
    <citation type="journal article" date="2010" name="J. Bacteriol.">
        <title>Genome sequences of Pelagibaca bermudensis HTCC2601T and Maritimibacter alkaliphilus HTCC2654T, the type strains of two marine Roseobacter genera.</title>
        <authorList>
            <person name="Thrash J.C."/>
            <person name="Cho J.C."/>
            <person name="Ferriera S."/>
            <person name="Johnson J."/>
            <person name="Vergin K.L."/>
            <person name="Giovannoni S.J."/>
        </authorList>
    </citation>
    <scope>NUCLEOTIDE SEQUENCE [LARGE SCALE GENOMIC DNA]</scope>
    <source>
        <strain evidence="6 7">HTCC2654</strain>
    </source>
</reference>
<dbReference type="PROSITE" id="PS50931">
    <property type="entry name" value="HTH_LYSR"/>
    <property type="match status" value="1"/>
</dbReference>
<dbReference type="EMBL" id="AAMT01000001">
    <property type="protein sequence ID" value="EAQ14799.1"/>
    <property type="molecule type" value="Genomic_DNA"/>
</dbReference>
<evidence type="ECO:0000256" key="1">
    <source>
        <dbReference type="ARBA" id="ARBA00009437"/>
    </source>
</evidence>
<dbReference type="AlphaFoldDB" id="A3VA58"/>
<dbReference type="PANTHER" id="PTHR30118:SF6">
    <property type="entry name" value="HTH-TYPE TRANSCRIPTIONAL REGULATOR LEUO"/>
    <property type="match status" value="1"/>
</dbReference>
<dbReference type="GO" id="GO:0003677">
    <property type="term" value="F:DNA binding"/>
    <property type="evidence" value="ECO:0007669"/>
    <property type="project" value="UniProtKB-KW"/>
</dbReference>
<gene>
    <name evidence="6" type="ORF">RB2654_19488</name>
</gene>
<proteinExistence type="inferred from homology"/>
<dbReference type="SUPFAM" id="SSF53850">
    <property type="entry name" value="Periplasmic binding protein-like II"/>
    <property type="match status" value="1"/>
</dbReference>
<dbReference type="OrthoDB" id="528082at2"/>
<evidence type="ECO:0000256" key="4">
    <source>
        <dbReference type="ARBA" id="ARBA00023163"/>
    </source>
</evidence>
<feature type="domain" description="HTH lysR-type" evidence="5">
    <location>
        <begin position="6"/>
        <end position="63"/>
    </location>
</feature>
<dbReference type="HOGENOM" id="CLU_039613_39_0_5"/>
<accession>A3VA58</accession>
<dbReference type="Proteomes" id="UP000002931">
    <property type="component" value="Unassembled WGS sequence"/>
</dbReference>
<dbReference type="PANTHER" id="PTHR30118">
    <property type="entry name" value="HTH-TYPE TRANSCRIPTIONAL REGULATOR LEUO-RELATED"/>
    <property type="match status" value="1"/>
</dbReference>
<dbReference type="InterPro" id="IPR000847">
    <property type="entry name" value="LysR_HTH_N"/>
</dbReference>
<dbReference type="InterPro" id="IPR036388">
    <property type="entry name" value="WH-like_DNA-bd_sf"/>
</dbReference>
<evidence type="ECO:0000259" key="5">
    <source>
        <dbReference type="PROSITE" id="PS50931"/>
    </source>
</evidence>
<comment type="caution">
    <text evidence="6">The sequence shown here is derived from an EMBL/GenBank/DDBJ whole genome shotgun (WGS) entry which is preliminary data.</text>
</comment>
<evidence type="ECO:0000313" key="7">
    <source>
        <dbReference type="Proteomes" id="UP000002931"/>
    </source>
</evidence>
<dbReference type="Gene3D" id="3.40.190.10">
    <property type="entry name" value="Periplasmic binding protein-like II"/>
    <property type="match status" value="2"/>
</dbReference>
<dbReference type="Gene3D" id="1.10.10.10">
    <property type="entry name" value="Winged helix-like DNA-binding domain superfamily/Winged helix DNA-binding domain"/>
    <property type="match status" value="1"/>
</dbReference>